<evidence type="ECO:0000256" key="1">
    <source>
        <dbReference type="ARBA" id="ARBA00004651"/>
    </source>
</evidence>
<dbReference type="Proteomes" id="UP000886657">
    <property type="component" value="Unassembled WGS sequence"/>
</dbReference>
<comment type="caution">
    <text evidence="10">The sequence shown here is derived from an EMBL/GenBank/DDBJ whole genome shotgun (WGS) entry which is preliminary data.</text>
</comment>
<keyword evidence="3" id="KW-1003">Cell membrane</keyword>
<evidence type="ECO:0000256" key="2">
    <source>
        <dbReference type="ARBA" id="ARBA00022448"/>
    </source>
</evidence>
<feature type="transmembrane region" description="Helical" evidence="7">
    <location>
        <begin position="253"/>
        <end position="275"/>
    </location>
</feature>
<feature type="transmembrane region" description="Helical" evidence="7">
    <location>
        <begin position="306"/>
        <end position="323"/>
    </location>
</feature>
<feature type="domain" description="MacB-like periplasmic core" evidence="9">
    <location>
        <begin position="17"/>
        <end position="224"/>
    </location>
</feature>
<evidence type="ECO:0000256" key="4">
    <source>
        <dbReference type="ARBA" id="ARBA00022692"/>
    </source>
</evidence>
<dbReference type="EMBL" id="JADKIO010000002">
    <property type="protein sequence ID" value="MBK9794993.1"/>
    <property type="molecule type" value="Genomic_DNA"/>
</dbReference>
<dbReference type="InterPro" id="IPR003838">
    <property type="entry name" value="ABC3_permease_C"/>
</dbReference>
<evidence type="ECO:0000256" key="6">
    <source>
        <dbReference type="ARBA" id="ARBA00023136"/>
    </source>
</evidence>
<feature type="domain" description="ABC3 transporter permease C-terminal" evidence="8">
    <location>
        <begin position="257"/>
        <end position="369"/>
    </location>
</feature>
<feature type="transmembrane region" description="Helical" evidence="7">
    <location>
        <begin position="16"/>
        <end position="41"/>
    </location>
</feature>
<dbReference type="AlphaFoldDB" id="A0A9D7SDP4"/>
<evidence type="ECO:0000259" key="8">
    <source>
        <dbReference type="Pfam" id="PF02687"/>
    </source>
</evidence>
<keyword evidence="4 7" id="KW-0812">Transmembrane</keyword>
<evidence type="ECO:0000259" key="9">
    <source>
        <dbReference type="Pfam" id="PF12704"/>
    </source>
</evidence>
<gene>
    <name evidence="10" type="ORF">IPP58_00585</name>
</gene>
<dbReference type="PANTHER" id="PTHR43738">
    <property type="entry name" value="ABC TRANSPORTER, MEMBRANE PROTEIN"/>
    <property type="match status" value="1"/>
</dbReference>
<dbReference type="InterPro" id="IPR051125">
    <property type="entry name" value="ABC-4/HrtB_transporter"/>
</dbReference>
<accession>A0A9D7SDP4</accession>
<organism evidence="10 11">
    <name type="scientific">Candidatus Geothrix skivensis</name>
    <dbReference type="NCBI Taxonomy" id="2954439"/>
    <lineage>
        <taxon>Bacteria</taxon>
        <taxon>Pseudomonadati</taxon>
        <taxon>Acidobacteriota</taxon>
        <taxon>Holophagae</taxon>
        <taxon>Holophagales</taxon>
        <taxon>Holophagaceae</taxon>
        <taxon>Geothrix</taxon>
    </lineage>
</organism>
<protein>
    <submittedName>
        <fullName evidence="10">ABC transporter permease</fullName>
    </submittedName>
</protein>
<name>A0A9D7SDP4_9BACT</name>
<dbReference type="GO" id="GO:0005886">
    <property type="term" value="C:plasma membrane"/>
    <property type="evidence" value="ECO:0007669"/>
    <property type="project" value="UniProtKB-SubCell"/>
</dbReference>
<keyword evidence="2" id="KW-0813">Transport</keyword>
<dbReference type="InterPro" id="IPR025857">
    <property type="entry name" value="MacB_PCD"/>
</dbReference>
<comment type="subcellular location">
    <subcellularLocation>
        <location evidence="1">Cell membrane</location>
        <topology evidence="1">Multi-pass membrane protein</topology>
    </subcellularLocation>
</comment>
<dbReference type="Pfam" id="PF12704">
    <property type="entry name" value="MacB_PCD"/>
    <property type="match status" value="1"/>
</dbReference>
<evidence type="ECO:0000313" key="10">
    <source>
        <dbReference type="EMBL" id="MBK9794993.1"/>
    </source>
</evidence>
<feature type="transmembrane region" description="Helical" evidence="7">
    <location>
        <begin position="335"/>
        <end position="361"/>
    </location>
</feature>
<evidence type="ECO:0000256" key="3">
    <source>
        <dbReference type="ARBA" id="ARBA00022475"/>
    </source>
</evidence>
<dbReference type="Pfam" id="PF02687">
    <property type="entry name" value="FtsX"/>
    <property type="match status" value="1"/>
</dbReference>
<evidence type="ECO:0000313" key="11">
    <source>
        <dbReference type="Proteomes" id="UP000886657"/>
    </source>
</evidence>
<sequence length="375" mass="40940">MVDLALRMLMHDRLRFFITVSGVAFAVNLILSQVGLFFGLLSNSSIVVRNIPAEIWVTSKNTPNVDFAQAFPEAYVNRVRSVPGVARADNLIVTFLNINLPNGATEGTVTYAVEDFQAWNLPWKLESGDIRDLRRGNFMFTDASAVRRIGAFEAGDYREVSGVRMRYAGRSVGATSFTTTPVSFMDYRLAQRMNSNLLEGNTTYILVKAAPGADIKALKAEIQRRLPHNDVYTRAEWAQRSDDYWIKNTGIGLNAYITVALGILVGVVIVAQTLYTSTMEHIKEFGTVKAIGGSNADIYRLLGRQALVAAVVGFTIGALLTLAMKPGVAAIGLRLILPAPVWITVALGTLVMCLLSAGVSFRKVANIDPGLVFRS</sequence>
<evidence type="ECO:0000256" key="5">
    <source>
        <dbReference type="ARBA" id="ARBA00022989"/>
    </source>
</evidence>
<keyword evidence="5 7" id="KW-1133">Transmembrane helix</keyword>
<keyword evidence="6 7" id="KW-0472">Membrane</keyword>
<proteinExistence type="predicted"/>
<dbReference type="PANTHER" id="PTHR43738:SF1">
    <property type="entry name" value="HEMIN TRANSPORT SYSTEM PERMEASE PROTEIN HRTB-RELATED"/>
    <property type="match status" value="1"/>
</dbReference>
<evidence type="ECO:0000256" key="7">
    <source>
        <dbReference type="SAM" id="Phobius"/>
    </source>
</evidence>
<reference evidence="10" key="1">
    <citation type="submission" date="2020-10" db="EMBL/GenBank/DDBJ databases">
        <title>Connecting structure to function with the recovery of over 1000 high-quality activated sludge metagenome-assembled genomes encoding full-length rRNA genes using long-read sequencing.</title>
        <authorList>
            <person name="Singleton C.M."/>
            <person name="Petriglieri F."/>
            <person name="Kristensen J.M."/>
            <person name="Kirkegaard R.H."/>
            <person name="Michaelsen T.Y."/>
            <person name="Andersen M.H."/>
            <person name="Karst S.M."/>
            <person name="Dueholm M.S."/>
            <person name="Nielsen P.H."/>
            <person name="Albertsen M."/>
        </authorList>
    </citation>
    <scope>NUCLEOTIDE SEQUENCE</scope>
    <source>
        <strain evidence="10">Skiv_18-Q3-R9-52_MAXAC.067</strain>
    </source>
</reference>